<protein>
    <submittedName>
        <fullName evidence="1">Uncharacterized protein</fullName>
    </submittedName>
</protein>
<keyword evidence="2" id="KW-1185">Reference proteome</keyword>
<gene>
    <name evidence="1" type="ORF">Godav_001217</name>
</gene>
<dbReference type="Proteomes" id="UP000593561">
    <property type="component" value="Unassembled WGS sequence"/>
</dbReference>
<evidence type="ECO:0000313" key="2">
    <source>
        <dbReference type="Proteomes" id="UP000593561"/>
    </source>
</evidence>
<dbReference type="AlphaFoldDB" id="A0A7J8T271"/>
<sequence>MATIRFEIEKFDAEIDFNLWKVRMMTILVQTDLKKVVTGKKPENLNQTE</sequence>
<dbReference type="EMBL" id="JABFAC010000013">
    <property type="protein sequence ID" value="MBA0632487.1"/>
    <property type="molecule type" value="Genomic_DNA"/>
</dbReference>
<reference evidence="1 2" key="1">
    <citation type="journal article" date="2019" name="Genome Biol. Evol.">
        <title>Insights into the evolution of the New World diploid cottons (Gossypium, subgenus Houzingenia) based on genome sequencing.</title>
        <authorList>
            <person name="Grover C.E."/>
            <person name="Arick M.A. 2nd"/>
            <person name="Thrash A."/>
            <person name="Conover J.L."/>
            <person name="Sanders W.S."/>
            <person name="Peterson D.G."/>
            <person name="Frelichowski J.E."/>
            <person name="Scheffler J.A."/>
            <person name="Scheffler B.E."/>
            <person name="Wendel J.F."/>
        </authorList>
    </citation>
    <scope>NUCLEOTIDE SEQUENCE [LARGE SCALE GENOMIC DNA]</scope>
    <source>
        <strain evidence="1">27</strain>
        <tissue evidence="1">Leaf</tissue>
    </source>
</reference>
<evidence type="ECO:0000313" key="1">
    <source>
        <dbReference type="EMBL" id="MBA0632487.1"/>
    </source>
</evidence>
<name>A0A7J8T271_GOSDV</name>
<organism evidence="1 2">
    <name type="scientific">Gossypium davidsonii</name>
    <name type="common">Davidson's cotton</name>
    <name type="synonym">Gossypium klotzschianum subsp. davidsonii</name>
    <dbReference type="NCBI Taxonomy" id="34287"/>
    <lineage>
        <taxon>Eukaryota</taxon>
        <taxon>Viridiplantae</taxon>
        <taxon>Streptophyta</taxon>
        <taxon>Embryophyta</taxon>
        <taxon>Tracheophyta</taxon>
        <taxon>Spermatophyta</taxon>
        <taxon>Magnoliopsida</taxon>
        <taxon>eudicotyledons</taxon>
        <taxon>Gunneridae</taxon>
        <taxon>Pentapetalae</taxon>
        <taxon>rosids</taxon>
        <taxon>malvids</taxon>
        <taxon>Malvales</taxon>
        <taxon>Malvaceae</taxon>
        <taxon>Malvoideae</taxon>
        <taxon>Gossypium</taxon>
    </lineage>
</organism>
<comment type="caution">
    <text evidence="1">The sequence shown here is derived from an EMBL/GenBank/DDBJ whole genome shotgun (WGS) entry which is preliminary data.</text>
</comment>
<proteinExistence type="predicted"/>
<accession>A0A7J8T271</accession>